<feature type="compositionally biased region" description="Polar residues" evidence="1">
    <location>
        <begin position="277"/>
        <end position="286"/>
    </location>
</feature>
<keyword evidence="4" id="KW-1185">Reference proteome</keyword>
<keyword evidence="3" id="KW-0496">Mitochondrion</keyword>
<evidence type="ECO:0008006" key="6">
    <source>
        <dbReference type="Google" id="ProtNLM"/>
    </source>
</evidence>
<feature type="compositionally biased region" description="Polar residues" evidence="1">
    <location>
        <begin position="142"/>
        <end position="153"/>
    </location>
</feature>
<dbReference type="EMBL" id="OVEO01000003">
    <property type="protein sequence ID" value="SPQ95003.1"/>
    <property type="molecule type" value="Genomic_DNA"/>
</dbReference>
<evidence type="ECO:0000313" key="2">
    <source>
        <dbReference type="EMBL" id="CEP02898.1"/>
    </source>
</evidence>
<geneLocation type="mitochondrion" evidence="3"/>
<evidence type="ECO:0000256" key="1">
    <source>
        <dbReference type="SAM" id="MobiDB-lite"/>
    </source>
</evidence>
<dbReference type="AlphaFoldDB" id="A0A0G4J5L7"/>
<feature type="region of interest" description="Disordered" evidence="1">
    <location>
        <begin position="474"/>
        <end position="661"/>
    </location>
</feature>
<dbReference type="Proteomes" id="UP000039324">
    <property type="component" value="Unassembled WGS sequence"/>
</dbReference>
<feature type="compositionally biased region" description="Polar residues" evidence="1">
    <location>
        <begin position="441"/>
        <end position="450"/>
    </location>
</feature>
<reference evidence="3 5" key="2">
    <citation type="submission" date="2018-03" db="EMBL/GenBank/DDBJ databases">
        <authorList>
            <person name="Fogelqvist J."/>
        </authorList>
    </citation>
    <scope>NUCLEOTIDE SEQUENCE [LARGE SCALE GENOMIC DNA]</scope>
</reference>
<feature type="compositionally biased region" description="Basic and acidic residues" evidence="1">
    <location>
        <begin position="224"/>
        <end position="262"/>
    </location>
</feature>
<feature type="compositionally biased region" description="Basic and acidic residues" evidence="1">
    <location>
        <begin position="116"/>
        <end position="126"/>
    </location>
</feature>
<gene>
    <name evidence="2" type="ORF">PBRA_002865</name>
    <name evidence="3" type="ORF">PLBR_LOCUS2218</name>
</gene>
<proteinExistence type="predicted"/>
<feature type="compositionally biased region" description="Basic residues" evidence="1">
    <location>
        <begin position="628"/>
        <end position="642"/>
    </location>
</feature>
<name>A0A0G4J5L7_PLABS</name>
<feature type="compositionally biased region" description="Basic and acidic residues" evidence="1">
    <location>
        <begin position="80"/>
        <end position="90"/>
    </location>
</feature>
<protein>
    <recommendedName>
        <fullName evidence="6">BAT2 N-terminal domain-containing protein</fullName>
    </recommendedName>
</protein>
<sequence length="661" mass="69116">MSSTGYSTLGSSRGKQGAAAPARKGGPRPIQVPSMRRSNPGSEQNVEIVPSGTAGWGSKPAPPPPPAPEVKTWTAPPRPSDPEGSSKKAPVENVFGVDVNVSSWDREVSPPPPRRGWNDIKDDAMDFSKPVVFKQEPPPVFDSNSKQGQQPESTMRRAAESVGSSSQWRPATIRKPSQPHTILKKQPEATPATVPPPPPPADPAAPTQSSPAPPPELGPAQEQLMKDLATKAKERRLQEEQREKEAREARLRQKLADLERRKAAAKGDAPDAEPVASPTSLKSSAEPSDTTPAKPPSDPAAPSSEAHKPVKIMQRPKEAEPSAEGAPSASGPPPASSKSSPESSAPAAVRPGPVKQGGHQMSWTPAPKDRASDATPTTEFPVPTRRKPIPRQAYRHADGAGPRIPPPIPSATLSWRSKDAAAAESTPQTPAWRSREACVSEPTTPVSPASVNGWGAQASSPVIVDNAQLLSRHLSRKNASVSAYRSGVRPHQEQQHPHRSSLSVPPKPAASAPGQPARRPTEPTSEQPSAASTAPVASAPPAPTAAKRRPQDAFKKKRAQRRWASKEGGNSAAPAEKPAAAPPADVPPAKGAAAERSESPAPTGPAPAPADAARSSEKPATGTESRRGRGGGRRRFGNKRYVPKGSVAPANPGENSSAGPA</sequence>
<feature type="compositionally biased region" description="Polar residues" evidence="1">
    <location>
        <begin position="1"/>
        <end position="11"/>
    </location>
</feature>
<feature type="compositionally biased region" description="Low complexity" evidence="1">
    <location>
        <begin position="528"/>
        <end position="537"/>
    </location>
</feature>
<feature type="region of interest" description="Disordered" evidence="1">
    <location>
        <begin position="1"/>
        <end position="456"/>
    </location>
</feature>
<feature type="compositionally biased region" description="Pro residues" evidence="1">
    <location>
        <begin position="193"/>
        <end position="203"/>
    </location>
</feature>
<feature type="compositionally biased region" description="Low complexity" evidence="1">
    <location>
        <begin position="336"/>
        <end position="348"/>
    </location>
</feature>
<organism evidence="2 4">
    <name type="scientific">Plasmodiophora brassicae</name>
    <name type="common">Clubroot disease agent</name>
    <dbReference type="NCBI Taxonomy" id="37360"/>
    <lineage>
        <taxon>Eukaryota</taxon>
        <taxon>Sar</taxon>
        <taxon>Rhizaria</taxon>
        <taxon>Endomyxa</taxon>
        <taxon>Phytomyxea</taxon>
        <taxon>Plasmodiophorida</taxon>
        <taxon>Plasmodiophoridae</taxon>
        <taxon>Plasmodiophora</taxon>
    </lineage>
</organism>
<evidence type="ECO:0000313" key="3">
    <source>
        <dbReference type="EMBL" id="SPQ95003.1"/>
    </source>
</evidence>
<evidence type="ECO:0000313" key="4">
    <source>
        <dbReference type="Proteomes" id="UP000039324"/>
    </source>
</evidence>
<reference evidence="2 4" key="1">
    <citation type="submission" date="2015-02" db="EMBL/GenBank/DDBJ databases">
        <authorList>
            <person name="Chooi Y.-H."/>
        </authorList>
    </citation>
    <scope>NUCLEOTIDE SEQUENCE [LARGE SCALE GENOMIC DNA]</scope>
    <source>
        <strain evidence="2">E3</strain>
    </source>
</reference>
<dbReference type="Proteomes" id="UP000290189">
    <property type="component" value="Unassembled WGS sequence"/>
</dbReference>
<evidence type="ECO:0000313" key="5">
    <source>
        <dbReference type="Proteomes" id="UP000290189"/>
    </source>
</evidence>
<dbReference type="OMA" id="ARQTHAP"/>
<feature type="compositionally biased region" description="Polar residues" evidence="1">
    <location>
        <begin position="36"/>
        <end position="45"/>
    </location>
</feature>
<accession>A0A0G4J5L7</accession>
<dbReference type="EMBL" id="CDSF01000133">
    <property type="protein sequence ID" value="CEP02898.1"/>
    <property type="molecule type" value="Genomic_DNA"/>
</dbReference>
<feature type="compositionally biased region" description="Low complexity" evidence="1">
    <location>
        <begin position="13"/>
        <end position="29"/>
    </location>
</feature>